<accession>A0ABT3CYX7</accession>
<dbReference type="SUPFAM" id="SSF55347">
    <property type="entry name" value="Glyceraldehyde-3-phosphate dehydrogenase-like, C-terminal domain"/>
    <property type="match status" value="1"/>
</dbReference>
<dbReference type="SUPFAM" id="SSF51735">
    <property type="entry name" value="NAD(P)-binding Rossmann-fold domains"/>
    <property type="match status" value="1"/>
</dbReference>
<dbReference type="RefSeq" id="WP_264139664.1">
    <property type="nucleotide sequence ID" value="NZ_JAOYOD010000001.1"/>
</dbReference>
<dbReference type="InterPro" id="IPR000683">
    <property type="entry name" value="Gfo/Idh/MocA-like_OxRdtase_N"/>
</dbReference>
<dbReference type="Gene3D" id="3.30.360.10">
    <property type="entry name" value="Dihydrodipicolinate Reductase, domain 2"/>
    <property type="match status" value="1"/>
</dbReference>
<dbReference type="PANTHER" id="PTHR22604">
    <property type="entry name" value="OXIDOREDUCTASES"/>
    <property type="match status" value="1"/>
</dbReference>
<keyword evidence="6" id="KW-1185">Reference proteome</keyword>
<gene>
    <name evidence="5" type="ORF">N7U62_18975</name>
</gene>
<keyword evidence="2" id="KW-0560">Oxidoreductase</keyword>
<evidence type="ECO:0000256" key="1">
    <source>
        <dbReference type="ARBA" id="ARBA00010928"/>
    </source>
</evidence>
<dbReference type="PANTHER" id="PTHR22604:SF105">
    <property type="entry name" value="TRANS-1,2-DIHYDROBENZENE-1,2-DIOL DEHYDROGENASE"/>
    <property type="match status" value="1"/>
</dbReference>
<dbReference type="Gene3D" id="3.40.50.720">
    <property type="entry name" value="NAD(P)-binding Rossmann-like Domain"/>
    <property type="match status" value="1"/>
</dbReference>
<dbReference type="Proteomes" id="UP001300692">
    <property type="component" value="Unassembled WGS sequence"/>
</dbReference>
<evidence type="ECO:0000259" key="4">
    <source>
        <dbReference type="Pfam" id="PF22725"/>
    </source>
</evidence>
<dbReference type="Pfam" id="PF01408">
    <property type="entry name" value="GFO_IDH_MocA"/>
    <property type="match status" value="1"/>
</dbReference>
<dbReference type="EMBL" id="JAOYOD010000001">
    <property type="protein sequence ID" value="MCV9388771.1"/>
    <property type="molecule type" value="Genomic_DNA"/>
</dbReference>
<dbReference type="InterPro" id="IPR036291">
    <property type="entry name" value="NAD(P)-bd_dom_sf"/>
</dbReference>
<feature type="domain" description="Gfo/Idh/MocA-like oxidoreductase N-terminal" evidence="3">
    <location>
        <begin position="6"/>
        <end position="124"/>
    </location>
</feature>
<comment type="caution">
    <text evidence="5">The sequence shown here is derived from an EMBL/GenBank/DDBJ whole genome shotgun (WGS) entry which is preliminary data.</text>
</comment>
<reference evidence="5 6" key="1">
    <citation type="submission" date="2022-10" db="EMBL/GenBank/DDBJ databases">
        <title>Comparative genomics and taxonomic characterization of three novel marine species of genus Reichenbachiella exhibiting antioxidant and polysaccharide degradation activities.</title>
        <authorList>
            <person name="Muhammad N."/>
            <person name="Lee Y.-J."/>
            <person name="Ko J."/>
            <person name="Kim S.-G."/>
        </authorList>
    </citation>
    <scope>NUCLEOTIDE SEQUENCE [LARGE SCALE GENOMIC DNA]</scope>
    <source>
        <strain evidence="5 6">ABR2-5</strain>
    </source>
</reference>
<evidence type="ECO:0000256" key="2">
    <source>
        <dbReference type="ARBA" id="ARBA00023002"/>
    </source>
</evidence>
<dbReference type="InterPro" id="IPR055170">
    <property type="entry name" value="GFO_IDH_MocA-like_dom"/>
</dbReference>
<proteinExistence type="inferred from homology"/>
<organism evidence="5 6">
    <name type="scientific">Reichenbachiella ulvae</name>
    <dbReference type="NCBI Taxonomy" id="2980104"/>
    <lineage>
        <taxon>Bacteria</taxon>
        <taxon>Pseudomonadati</taxon>
        <taxon>Bacteroidota</taxon>
        <taxon>Cytophagia</taxon>
        <taxon>Cytophagales</taxon>
        <taxon>Reichenbachiellaceae</taxon>
        <taxon>Reichenbachiella</taxon>
    </lineage>
</organism>
<name>A0ABT3CYX7_9BACT</name>
<comment type="similarity">
    <text evidence="1">Belongs to the Gfo/Idh/MocA family.</text>
</comment>
<evidence type="ECO:0000313" key="5">
    <source>
        <dbReference type="EMBL" id="MCV9388771.1"/>
    </source>
</evidence>
<evidence type="ECO:0000259" key="3">
    <source>
        <dbReference type="Pfam" id="PF01408"/>
    </source>
</evidence>
<evidence type="ECO:0000313" key="6">
    <source>
        <dbReference type="Proteomes" id="UP001300692"/>
    </source>
</evidence>
<feature type="domain" description="GFO/IDH/MocA-like oxidoreductase" evidence="4">
    <location>
        <begin position="133"/>
        <end position="248"/>
    </location>
</feature>
<protein>
    <submittedName>
        <fullName evidence="5">Gfo/Idh/MocA family oxidoreductase</fullName>
    </submittedName>
</protein>
<dbReference type="Pfam" id="PF22725">
    <property type="entry name" value="GFO_IDH_MocA_C3"/>
    <property type="match status" value="1"/>
</dbReference>
<sequence length="320" mass="36391">MKHQKIRWGILGPGAIAQQFAHDFQFVTKGELVAVASRSKERGEAFAKEYGIPKVYNSYEALYADPEVDAIYVATPHNFHLEQSSAALKAGKAVLCEKPITINPAELEELLVVAKDTNQYLMEGMWTYFLPAIQKAQQWVDEGRIGTVHHIISDFGYPVPFDANGRMFNPDLAGGALLDMGIYTLAMNWLFLKKDPDQFHVRMSPAQTGVDEEVTMHFEYADCSSVLTTSFRCKLPNYTHIIGEKGYISIPDFWRAKECSLYEVEERVDHFVDDRGGFGFNFETEQVCEDLLAGRKESAIMPHYYSRKLQEWMAMVAKKF</sequence>
<dbReference type="InterPro" id="IPR050984">
    <property type="entry name" value="Gfo/Idh/MocA_domain"/>
</dbReference>